<accession>A0A9Q1IRW3</accession>
<organism evidence="2 3">
    <name type="scientific">Synaphobranchus kaupii</name>
    <name type="common">Kaup's arrowtooth eel</name>
    <dbReference type="NCBI Taxonomy" id="118154"/>
    <lineage>
        <taxon>Eukaryota</taxon>
        <taxon>Metazoa</taxon>
        <taxon>Chordata</taxon>
        <taxon>Craniata</taxon>
        <taxon>Vertebrata</taxon>
        <taxon>Euteleostomi</taxon>
        <taxon>Actinopterygii</taxon>
        <taxon>Neopterygii</taxon>
        <taxon>Teleostei</taxon>
        <taxon>Anguilliformes</taxon>
        <taxon>Synaphobranchidae</taxon>
        <taxon>Synaphobranchus</taxon>
    </lineage>
</organism>
<dbReference type="Proteomes" id="UP001152622">
    <property type="component" value="Chromosome 8"/>
</dbReference>
<reference evidence="2" key="1">
    <citation type="journal article" date="2023" name="Science">
        <title>Genome structures resolve the early diversification of teleost fishes.</title>
        <authorList>
            <person name="Parey E."/>
            <person name="Louis A."/>
            <person name="Montfort J."/>
            <person name="Bouchez O."/>
            <person name="Roques C."/>
            <person name="Iampietro C."/>
            <person name="Lluch J."/>
            <person name="Castinel A."/>
            <person name="Donnadieu C."/>
            <person name="Desvignes T."/>
            <person name="Floi Bucao C."/>
            <person name="Jouanno E."/>
            <person name="Wen M."/>
            <person name="Mejri S."/>
            <person name="Dirks R."/>
            <person name="Jansen H."/>
            <person name="Henkel C."/>
            <person name="Chen W.J."/>
            <person name="Zahm M."/>
            <person name="Cabau C."/>
            <person name="Klopp C."/>
            <person name="Thompson A.W."/>
            <person name="Robinson-Rechavi M."/>
            <person name="Braasch I."/>
            <person name="Lecointre G."/>
            <person name="Bobe J."/>
            <person name="Postlethwait J.H."/>
            <person name="Berthelot C."/>
            <person name="Roest Crollius H."/>
            <person name="Guiguen Y."/>
        </authorList>
    </citation>
    <scope>NUCLEOTIDE SEQUENCE</scope>
    <source>
        <strain evidence="2">WJC10195</strain>
    </source>
</reference>
<evidence type="ECO:0000313" key="3">
    <source>
        <dbReference type="Proteomes" id="UP001152622"/>
    </source>
</evidence>
<proteinExistence type="predicted"/>
<gene>
    <name evidence="2" type="ORF">SKAU_G00237740</name>
</gene>
<comment type="caution">
    <text evidence="2">The sequence shown here is derived from an EMBL/GenBank/DDBJ whole genome shotgun (WGS) entry which is preliminary data.</text>
</comment>
<evidence type="ECO:0000256" key="1">
    <source>
        <dbReference type="SAM" id="MobiDB-lite"/>
    </source>
</evidence>
<dbReference type="AlphaFoldDB" id="A0A9Q1IRW3"/>
<evidence type="ECO:0000313" key="2">
    <source>
        <dbReference type="EMBL" id="KAJ8352298.1"/>
    </source>
</evidence>
<dbReference type="EMBL" id="JAINUF010000008">
    <property type="protein sequence ID" value="KAJ8352298.1"/>
    <property type="molecule type" value="Genomic_DNA"/>
</dbReference>
<sequence length="154" mass="17236">MTGAHLVPLHRPRRPERASAGQSVPSPYMRRGVSRATHLQPAPRRPAHYSPPASNRHLTSPPAGSAQICARNKRLCAWSARWVPGVTRIPLFRGADFEGPRDLACKGGAGLNKGFELLFQAQPKNRRHSSGLRFRAYFSTRAGMHWCRCLRWCC</sequence>
<keyword evidence="3" id="KW-1185">Reference proteome</keyword>
<name>A0A9Q1IRW3_SYNKA</name>
<protein>
    <submittedName>
        <fullName evidence="2">Uncharacterized protein</fullName>
    </submittedName>
</protein>
<feature type="region of interest" description="Disordered" evidence="1">
    <location>
        <begin position="1"/>
        <end position="65"/>
    </location>
</feature>